<evidence type="ECO:0000313" key="2">
    <source>
        <dbReference type="EMBL" id="SJZ50612.1"/>
    </source>
</evidence>
<keyword evidence="1" id="KW-1133">Transmembrane helix</keyword>
<accession>A0A1T4L7C7</accession>
<proteinExistence type="predicted"/>
<dbReference type="STRING" id="28136.SAMN02745202_00316"/>
<dbReference type="AlphaFoldDB" id="A0A1T4L7C7"/>
<sequence length="180" mass="20422">MAEQPFYSIYDKLITGKDDVIGMLAYSIYKQHKIEFVEDFKRKKGKCPEDSNFEYFIMSSVTPSQLKKYRESARAILSENVAAAVQDELLRIDIDFQKSIDSVVKRHTDDVEKVVEKHAISNLKTIGLNIASSFLFSILLVIVFIFGFTTESGLRTKTKAVIETIHESQAVHPVDSTSIH</sequence>
<dbReference type="EMBL" id="FUXK01000003">
    <property type="protein sequence ID" value="SJZ50612.1"/>
    <property type="molecule type" value="Genomic_DNA"/>
</dbReference>
<evidence type="ECO:0000256" key="1">
    <source>
        <dbReference type="SAM" id="Phobius"/>
    </source>
</evidence>
<feature type="transmembrane region" description="Helical" evidence="1">
    <location>
        <begin position="126"/>
        <end position="149"/>
    </location>
</feature>
<evidence type="ECO:0000313" key="3">
    <source>
        <dbReference type="Proteomes" id="UP000190065"/>
    </source>
</evidence>
<dbReference type="RefSeq" id="WP_025069803.1">
    <property type="nucleotide sequence ID" value="NZ_FUXK01000003.1"/>
</dbReference>
<protein>
    <submittedName>
        <fullName evidence="2">Uncharacterized protein</fullName>
    </submittedName>
</protein>
<organism evidence="2 3">
    <name type="scientific">Segatella oulorum</name>
    <dbReference type="NCBI Taxonomy" id="28136"/>
    <lineage>
        <taxon>Bacteria</taxon>
        <taxon>Pseudomonadati</taxon>
        <taxon>Bacteroidota</taxon>
        <taxon>Bacteroidia</taxon>
        <taxon>Bacteroidales</taxon>
        <taxon>Prevotellaceae</taxon>
        <taxon>Segatella</taxon>
    </lineage>
</organism>
<dbReference type="Proteomes" id="UP000190065">
    <property type="component" value="Unassembled WGS sequence"/>
</dbReference>
<reference evidence="2 3" key="1">
    <citation type="submission" date="2017-02" db="EMBL/GenBank/DDBJ databases">
        <authorList>
            <person name="Peterson S.W."/>
        </authorList>
    </citation>
    <scope>NUCLEOTIDE SEQUENCE [LARGE SCALE GENOMIC DNA]</scope>
    <source>
        <strain evidence="2 3">ATCC 43324</strain>
    </source>
</reference>
<gene>
    <name evidence="2" type="ORF">SAMN02745202_00316</name>
</gene>
<keyword evidence="1" id="KW-0812">Transmembrane</keyword>
<name>A0A1T4L7C7_9BACT</name>
<keyword evidence="1" id="KW-0472">Membrane</keyword>